<sequence length="172" mass="20516">MLVLIVVVIVLVLGFVLVQRIDQGRWHRYQFERDIFFRNHPYQYVGNEQFEQQLLISKPAQRKLINDFMWKNDQQVIYKKVLVLREIEQQQRTTVKVIIRELTLGYVEQDYAASLCQQLQSTDFEIGRPIEVLAEFTLATRKDQLYVSHIKLDLPFDPRQVKLHLLDATKEK</sequence>
<evidence type="ECO:0000313" key="2">
    <source>
        <dbReference type="Proteomes" id="UP000294963"/>
    </source>
</evidence>
<accession>A0A4R1Y8H9</accession>
<gene>
    <name evidence="1" type="ORF">EC844_104119</name>
</gene>
<proteinExistence type="predicted"/>
<evidence type="ECO:0000313" key="1">
    <source>
        <dbReference type="EMBL" id="TCM68743.1"/>
    </source>
</evidence>
<comment type="caution">
    <text evidence="1">The sequence shown here is derived from an EMBL/GenBank/DDBJ whole genome shotgun (WGS) entry which is preliminary data.</text>
</comment>
<dbReference type="EMBL" id="SLVJ01000004">
    <property type="protein sequence ID" value="TCM68743.1"/>
    <property type="molecule type" value="Genomic_DNA"/>
</dbReference>
<dbReference type="Proteomes" id="UP000294963">
    <property type="component" value="Unassembled WGS sequence"/>
</dbReference>
<protein>
    <submittedName>
        <fullName evidence="1">Uncharacterized protein</fullName>
    </submittedName>
</protein>
<reference evidence="1 2" key="1">
    <citation type="submission" date="2019-03" db="EMBL/GenBank/DDBJ databases">
        <title>Genomic analyses of the natural microbiome of Caenorhabditis elegans.</title>
        <authorList>
            <person name="Samuel B."/>
        </authorList>
    </citation>
    <scope>NUCLEOTIDE SEQUENCE [LARGE SCALE GENOMIC DNA]</scope>
    <source>
        <strain evidence="1 2">JUb89</strain>
    </source>
</reference>
<dbReference type="AlphaFoldDB" id="A0A4R1Y8H9"/>
<name>A0A4R1Y8H9_ACICA</name>
<organism evidence="1 2">
    <name type="scientific">Acinetobacter calcoaceticus</name>
    <dbReference type="NCBI Taxonomy" id="471"/>
    <lineage>
        <taxon>Bacteria</taxon>
        <taxon>Pseudomonadati</taxon>
        <taxon>Pseudomonadota</taxon>
        <taxon>Gammaproteobacteria</taxon>
        <taxon>Moraxellales</taxon>
        <taxon>Moraxellaceae</taxon>
        <taxon>Acinetobacter</taxon>
        <taxon>Acinetobacter calcoaceticus/baumannii complex</taxon>
    </lineage>
</organism>
<dbReference type="OrthoDB" id="6690036at2"/>
<keyword evidence="2" id="KW-1185">Reference proteome</keyword>